<dbReference type="InterPro" id="IPR000668">
    <property type="entry name" value="Peptidase_C1A_C"/>
</dbReference>
<dbReference type="AlphaFoldDB" id="A0A9R1X1F4"/>
<comment type="caution">
    <text evidence="4">The sequence shown here is derived from an EMBL/GenBank/DDBJ whole genome shotgun (WGS) entry which is preliminary data.</text>
</comment>
<feature type="domain" description="Peptidase C1A papain C-terminal" evidence="3">
    <location>
        <begin position="18"/>
        <end position="225"/>
    </location>
</feature>
<accession>A0A9R1X1F4</accession>
<dbReference type="Pfam" id="PF00112">
    <property type="entry name" value="Peptidase_C1"/>
    <property type="match status" value="1"/>
</dbReference>
<dbReference type="Pfam" id="PF07343">
    <property type="entry name" value="DUF1475"/>
    <property type="match status" value="1"/>
</dbReference>
<sequence>MFPSRASNNNDRFRRWYYPYMAFNHLQVSDGERLPLAVKELGTCDLYPQVSFFSDDEETTSTPKADALFIPRENPRALVIRPLKQWPGKSSAEKLKNASSPAQTNGDYTGFASSPPLNGRSMENGNSINTEVAYPYQAADGTCNTKEEAVHAATITRYEKVPANSESALLQAVANQPVSVAIDASGMGFQFYSGGVFTGDFGIDLDHGVTSLLNQMELYVVVYILAILGLDSLQGIMLDQGSCIDTCCTFCRKFFKLSPEESSKDPLYLLRDMDAMGYKRGHFVLIAKIIISALGYLMLGTFIYVLIVDGSTFNVNVLSRYEKLQRWDDALKAYTAKSAQATSQRLILDATLGNSYCSVFIPNPKFFGWRKGSQELSEQGFNISLKEI</sequence>
<protein>
    <recommendedName>
        <fullName evidence="3">Peptidase C1A papain C-terminal domain-containing protein</fullName>
    </recommendedName>
</protein>
<keyword evidence="2" id="KW-0472">Membrane</keyword>
<evidence type="ECO:0000256" key="2">
    <source>
        <dbReference type="SAM" id="Phobius"/>
    </source>
</evidence>
<feature type="region of interest" description="Disordered" evidence="1">
    <location>
        <begin position="89"/>
        <end position="126"/>
    </location>
</feature>
<dbReference type="PANTHER" id="PTHR36318:SF5">
    <property type="entry name" value="TRANSMEMBRANE PROTEIN"/>
    <property type="match status" value="1"/>
</dbReference>
<dbReference type="Proteomes" id="UP000235145">
    <property type="component" value="Unassembled WGS sequence"/>
</dbReference>
<dbReference type="InterPro" id="IPR038765">
    <property type="entry name" value="Papain-like_cys_pep_sf"/>
</dbReference>
<feature type="compositionally biased region" description="Polar residues" evidence="1">
    <location>
        <begin position="97"/>
        <end position="126"/>
    </location>
</feature>
<keyword evidence="2" id="KW-1133">Transmembrane helix</keyword>
<gene>
    <name evidence="4" type="ORF">LSAT_V11C800445140</name>
</gene>
<dbReference type="Gene3D" id="3.90.70.10">
    <property type="entry name" value="Cysteine proteinases"/>
    <property type="match status" value="1"/>
</dbReference>
<dbReference type="GO" id="GO:0006508">
    <property type="term" value="P:proteolysis"/>
    <property type="evidence" value="ECO:0007669"/>
    <property type="project" value="InterPro"/>
</dbReference>
<name>A0A9R1X1F4_LACSA</name>
<evidence type="ECO:0000313" key="5">
    <source>
        <dbReference type="Proteomes" id="UP000235145"/>
    </source>
</evidence>
<dbReference type="GO" id="GO:0008234">
    <property type="term" value="F:cysteine-type peptidase activity"/>
    <property type="evidence" value="ECO:0007669"/>
    <property type="project" value="InterPro"/>
</dbReference>
<reference evidence="4 5" key="1">
    <citation type="journal article" date="2017" name="Nat. Commun.">
        <title>Genome assembly with in vitro proximity ligation data and whole-genome triplication in lettuce.</title>
        <authorList>
            <person name="Reyes-Chin-Wo S."/>
            <person name="Wang Z."/>
            <person name="Yang X."/>
            <person name="Kozik A."/>
            <person name="Arikit S."/>
            <person name="Song C."/>
            <person name="Xia L."/>
            <person name="Froenicke L."/>
            <person name="Lavelle D.O."/>
            <person name="Truco M.J."/>
            <person name="Xia R."/>
            <person name="Zhu S."/>
            <person name="Xu C."/>
            <person name="Xu H."/>
            <person name="Xu X."/>
            <person name="Cox K."/>
            <person name="Korf I."/>
            <person name="Meyers B.C."/>
            <person name="Michelmore R.W."/>
        </authorList>
    </citation>
    <scope>NUCLEOTIDE SEQUENCE [LARGE SCALE GENOMIC DNA]</scope>
    <source>
        <strain evidence="5">cv. Salinas</strain>
        <tissue evidence="4">Seedlings</tissue>
    </source>
</reference>
<dbReference type="SMART" id="SM00645">
    <property type="entry name" value="Pept_C1"/>
    <property type="match status" value="1"/>
</dbReference>
<keyword evidence="5" id="KW-1185">Reference proteome</keyword>
<dbReference type="InterPro" id="IPR009943">
    <property type="entry name" value="DUF1475"/>
</dbReference>
<keyword evidence="2" id="KW-0812">Transmembrane</keyword>
<evidence type="ECO:0000259" key="3">
    <source>
        <dbReference type="SMART" id="SM00645"/>
    </source>
</evidence>
<evidence type="ECO:0000313" key="4">
    <source>
        <dbReference type="EMBL" id="KAJ0192797.1"/>
    </source>
</evidence>
<dbReference type="PANTHER" id="PTHR36318">
    <property type="entry name" value="OS06G0581300 PROTEIN"/>
    <property type="match status" value="1"/>
</dbReference>
<dbReference type="SUPFAM" id="SSF54001">
    <property type="entry name" value="Cysteine proteinases"/>
    <property type="match status" value="1"/>
</dbReference>
<organism evidence="4 5">
    <name type="scientific">Lactuca sativa</name>
    <name type="common">Garden lettuce</name>
    <dbReference type="NCBI Taxonomy" id="4236"/>
    <lineage>
        <taxon>Eukaryota</taxon>
        <taxon>Viridiplantae</taxon>
        <taxon>Streptophyta</taxon>
        <taxon>Embryophyta</taxon>
        <taxon>Tracheophyta</taxon>
        <taxon>Spermatophyta</taxon>
        <taxon>Magnoliopsida</taxon>
        <taxon>eudicotyledons</taxon>
        <taxon>Gunneridae</taxon>
        <taxon>Pentapetalae</taxon>
        <taxon>asterids</taxon>
        <taxon>campanulids</taxon>
        <taxon>Asterales</taxon>
        <taxon>Asteraceae</taxon>
        <taxon>Cichorioideae</taxon>
        <taxon>Cichorieae</taxon>
        <taxon>Lactucinae</taxon>
        <taxon>Lactuca</taxon>
    </lineage>
</organism>
<feature type="transmembrane region" description="Helical" evidence="2">
    <location>
        <begin position="283"/>
        <end position="307"/>
    </location>
</feature>
<proteinExistence type="predicted"/>
<evidence type="ECO:0000256" key="1">
    <source>
        <dbReference type="SAM" id="MobiDB-lite"/>
    </source>
</evidence>
<dbReference type="EMBL" id="NBSK02000008">
    <property type="protein sequence ID" value="KAJ0192797.1"/>
    <property type="molecule type" value="Genomic_DNA"/>
</dbReference>